<accession>A0ABV0BLR9</accession>
<dbReference type="InterPro" id="IPR010982">
    <property type="entry name" value="Lambda_DNA-bd_dom_sf"/>
</dbReference>
<evidence type="ECO:0000313" key="5">
    <source>
        <dbReference type="Proteomes" id="UP001409291"/>
    </source>
</evidence>
<dbReference type="Gene3D" id="1.10.260.40">
    <property type="entry name" value="lambda repressor-like DNA-binding domains"/>
    <property type="match status" value="1"/>
</dbReference>
<name>A0ABV0BLR9_9SPHI</name>
<dbReference type="EMBL" id="JBDJNQ010000001">
    <property type="protein sequence ID" value="MEN5375676.1"/>
    <property type="molecule type" value="Genomic_DNA"/>
</dbReference>
<dbReference type="PANTHER" id="PTHR46558">
    <property type="entry name" value="TRACRIPTIONAL REGULATORY PROTEIN-RELATED-RELATED"/>
    <property type="match status" value="1"/>
</dbReference>
<evidence type="ECO:0000313" key="4">
    <source>
        <dbReference type="EMBL" id="MEN5375676.1"/>
    </source>
</evidence>
<keyword evidence="1" id="KW-0238">DNA-binding</keyword>
<dbReference type="PANTHER" id="PTHR46558:SF13">
    <property type="entry name" value="HTH-TYPE TRANSCRIPTIONAL REGULATOR IMMR"/>
    <property type="match status" value="1"/>
</dbReference>
<evidence type="ECO:0000256" key="1">
    <source>
        <dbReference type="ARBA" id="ARBA00023125"/>
    </source>
</evidence>
<evidence type="ECO:0000259" key="3">
    <source>
        <dbReference type="PROSITE" id="PS50943"/>
    </source>
</evidence>
<dbReference type="SUPFAM" id="SSF47413">
    <property type="entry name" value="lambda repressor-like DNA-binding domains"/>
    <property type="match status" value="1"/>
</dbReference>
<gene>
    <name evidence="4" type="ORF">ABE541_00195</name>
</gene>
<dbReference type="CDD" id="cd00093">
    <property type="entry name" value="HTH_XRE"/>
    <property type="match status" value="1"/>
</dbReference>
<dbReference type="Proteomes" id="UP001409291">
    <property type="component" value="Unassembled WGS sequence"/>
</dbReference>
<keyword evidence="2" id="KW-0175">Coiled coil</keyword>
<sequence>MNALGKKIRLLRHQKGWSQEDVAKRLDISIPAFSKIETGITDVNLSRLNQISKLFNLSVVQLLSTSDMEEDKEAINELAELTKKLQSRETEVIELQKKVIDLYEQLHKK</sequence>
<reference evidence="4 5" key="1">
    <citation type="submission" date="2024-04" db="EMBL/GenBank/DDBJ databases">
        <title>WGS of bacteria from Torrens River.</title>
        <authorList>
            <person name="Wyrsch E.R."/>
            <person name="Drigo B."/>
        </authorList>
    </citation>
    <scope>NUCLEOTIDE SEQUENCE [LARGE SCALE GENOMIC DNA]</scope>
    <source>
        <strain evidence="4 5">TWI391</strain>
    </source>
</reference>
<dbReference type="SMART" id="SM00530">
    <property type="entry name" value="HTH_XRE"/>
    <property type="match status" value="1"/>
</dbReference>
<proteinExistence type="predicted"/>
<dbReference type="RefSeq" id="WP_021189733.1">
    <property type="nucleotide sequence ID" value="NZ_JAOQNK010000001.1"/>
</dbReference>
<dbReference type="Pfam" id="PF13560">
    <property type="entry name" value="HTH_31"/>
    <property type="match status" value="1"/>
</dbReference>
<organism evidence="4 5">
    <name type="scientific">Sphingobacterium kitahiroshimense</name>
    <dbReference type="NCBI Taxonomy" id="470446"/>
    <lineage>
        <taxon>Bacteria</taxon>
        <taxon>Pseudomonadati</taxon>
        <taxon>Bacteroidota</taxon>
        <taxon>Sphingobacteriia</taxon>
        <taxon>Sphingobacteriales</taxon>
        <taxon>Sphingobacteriaceae</taxon>
        <taxon>Sphingobacterium</taxon>
    </lineage>
</organism>
<feature type="coiled-coil region" evidence="2">
    <location>
        <begin position="68"/>
        <end position="98"/>
    </location>
</feature>
<dbReference type="PROSITE" id="PS50943">
    <property type="entry name" value="HTH_CROC1"/>
    <property type="match status" value="1"/>
</dbReference>
<feature type="domain" description="HTH cro/C1-type" evidence="3">
    <location>
        <begin position="8"/>
        <end position="62"/>
    </location>
</feature>
<dbReference type="InterPro" id="IPR001387">
    <property type="entry name" value="Cro/C1-type_HTH"/>
</dbReference>
<evidence type="ECO:0000256" key="2">
    <source>
        <dbReference type="SAM" id="Coils"/>
    </source>
</evidence>
<comment type="caution">
    <text evidence="4">The sequence shown here is derived from an EMBL/GenBank/DDBJ whole genome shotgun (WGS) entry which is preliminary data.</text>
</comment>
<keyword evidence="5" id="KW-1185">Reference proteome</keyword>
<protein>
    <submittedName>
        <fullName evidence="4">Helix-turn-helix transcriptional regulator</fullName>
    </submittedName>
</protein>